<dbReference type="STRING" id="623744.A0A553Q8D3"/>
<proteinExistence type="predicted"/>
<evidence type="ECO:0000313" key="3">
    <source>
        <dbReference type="Proteomes" id="UP000316079"/>
    </source>
</evidence>
<keyword evidence="3" id="KW-1185">Reference proteome</keyword>
<dbReference type="AlphaFoldDB" id="A0A553Q8D3"/>
<comment type="caution">
    <text evidence="2">The sequence shown here is derived from an EMBL/GenBank/DDBJ whole genome shotgun (WGS) entry which is preliminary data.</text>
</comment>
<evidence type="ECO:0000256" key="1">
    <source>
        <dbReference type="SAM" id="SignalP"/>
    </source>
</evidence>
<keyword evidence="1" id="KW-0732">Signal</keyword>
<reference evidence="2 3" key="1">
    <citation type="journal article" date="2019" name="Sci. Data">
        <title>Hybrid genome assembly and annotation of Danionella translucida.</title>
        <authorList>
            <person name="Kadobianskyi M."/>
            <person name="Schulze L."/>
            <person name="Schuelke M."/>
            <person name="Judkewitz B."/>
        </authorList>
    </citation>
    <scope>NUCLEOTIDE SEQUENCE [LARGE SCALE GENOMIC DNA]</scope>
    <source>
        <strain evidence="2 3">Bolton</strain>
    </source>
</reference>
<feature type="chain" id="PRO_5022111165" evidence="1">
    <location>
        <begin position="40"/>
        <end position="140"/>
    </location>
</feature>
<organism evidence="2 3">
    <name type="scientific">Danionella cerebrum</name>
    <dbReference type="NCBI Taxonomy" id="2873325"/>
    <lineage>
        <taxon>Eukaryota</taxon>
        <taxon>Metazoa</taxon>
        <taxon>Chordata</taxon>
        <taxon>Craniata</taxon>
        <taxon>Vertebrata</taxon>
        <taxon>Euteleostomi</taxon>
        <taxon>Actinopterygii</taxon>
        <taxon>Neopterygii</taxon>
        <taxon>Teleostei</taxon>
        <taxon>Ostariophysi</taxon>
        <taxon>Cypriniformes</taxon>
        <taxon>Danionidae</taxon>
        <taxon>Danioninae</taxon>
        <taxon>Danionella</taxon>
    </lineage>
</organism>
<protein>
    <submittedName>
        <fullName evidence="2">Uncharacterized protein</fullName>
    </submittedName>
</protein>
<feature type="signal peptide" evidence="1">
    <location>
        <begin position="1"/>
        <end position="39"/>
    </location>
</feature>
<evidence type="ECO:0000313" key="2">
    <source>
        <dbReference type="EMBL" id="TRY86183.1"/>
    </source>
</evidence>
<gene>
    <name evidence="2" type="ORF">DNTS_030225</name>
</gene>
<name>A0A553Q8D3_9TELE</name>
<dbReference type="EMBL" id="SRMA01026244">
    <property type="protein sequence ID" value="TRY86183.1"/>
    <property type="molecule type" value="Genomic_DNA"/>
</dbReference>
<accession>A0A553Q8D3</accession>
<dbReference type="Proteomes" id="UP000316079">
    <property type="component" value="Unassembled WGS sequence"/>
</dbReference>
<sequence length="140" mass="14501">MPCRNGQTVSKRKHGGRLPKFGWLLPSLLCALGCLGVSSEGPGGSCSPCPGNCSCTPAGPQHLCLVNCSHAGLDQAPAASELPRDTHSLHQTPLGPYKVKAASATPNQNHMFHMGSMAQLCRGARALAQSCAQEPITSAN</sequence>